<dbReference type="GO" id="GO:0008270">
    <property type="term" value="F:zinc ion binding"/>
    <property type="evidence" value="ECO:0007669"/>
    <property type="project" value="UniProtKB-KW"/>
</dbReference>
<keyword evidence="10" id="KW-1185">Reference proteome</keyword>
<keyword evidence="5" id="KW-0677">Repeat</keyword>
<accession>A0A8J1T4H4</accession>
<dbReference type="InterPro" id="IPR002867">
    <property type="entry name" value="IBR_dom"/>
</dbReference>
<dbReference type="InterPro" id="IPR001841">
    <property type="entry name" value="Znf_RING"/>
</dbReference>
<sequence length="943" mass="106881">MVLKCSKLNTNTGNTIRGVSTRYKNRYSTQAVICKEAINIEDHDANDDSDFAEFKGGIEYSLNKGYRWTIPKCIEAETYKKSSKHDHKLTLIEFHKLTKPNSCISYHSNKGKIRHFANKIARKDIKPRRSKLHHSTPKTYMNGKSIIVQSDLTRHPRNAPLEMERVVNYDSDDEDYGVTREVPVYRNAAPEVRYSVYYPCPKNSALTVKPNFIGDYEVNDYNRRSSGKSAASGKRGKNARNASNLNQHLYDYDYYSDDETNDEDESYLNTPATCSLAELLEKAERIQQSDEFANLEAKKLTSKVATKSKYGKGCAIYIDNEDKLIEEEVAVHEPNFTVRPEALPITVQLISDTLKPRFLMEKYGEKYTEGGTLPRSFTINITENVTELLGHSELKGSDWCRDVDLDSWLVCEVIETTSEGSSAARLSLLCNTGVESISIETLCEGELYTMEDAVFAATLYMDTLPIESFKFKERSQKPVGLKGNQIVNFELLNSATKWQTGASTVEEAYATVEDTSQAKAFPLRQLSLVGHELEEWTTFCGICFDEVDIHEAGAMAFLPCQHWFCSACWQRHLVGGIRTGVPSLKCPEYKCDKEVDGVTVLKSVGVNLYKQYMDRCQINKLQTTLNMKWCPNPKCGRVITADTKDEAANISCKCGNNFCFQCLGPAHWPSTCEQAKNYISRLKSFGDYYDMDTSPFNKFLEECKICPWCKGIVSRIDGCNHMTCRCGKAFCYNCGHKFTPTQYYHNCRFVKKKIVLQDVKPGPDKKVKGKYYVASVEQRRSYHSTKVQQLKLRGKELSAKIKTPRKEFGKKQISYSDLLKACEKSVEEKQHIIDTINSSISVSVQLHYLAEHVAVCLQNTSSPKQARVKKLVTMLDKMVFITTHIDDIILGKLVVPPKNVIERLEQLVSKGKECVMCLVKLLKAPEHSKDALAKSTIDDWIVV</sequence>
<dbReference type="PROSITE" id="PS51873">
    <property type="entry name" value="TRIAD"/>
    <property type="match status" value="1"/>
</dbReference>
<dbReference type="Pfam" id="PF01485">
    <property type="entry name" value="IBR"/>
    <property type="match status" value="1"/>
</dbReference>
<evidence type="ECO:0000313" key="10">
    <source>
        <dbReference type="Proteomes" id="UP000749559"/>
    </source>
</evidence>
<dbReference type="GO" id="GO:0016567">
    <property type="term" value="P:protein ubiquitination"/>
    <property type="evidence" value="ECO:0007669"/>
    <property type="project" value="InterPro"/>
</dbReference>
<dbReference type="PROSITE" id="PS50089">
    <property type="entry name" value="ZF_RING_2"/>
    <property type="match status" value="1"/>
</dbReference>
<keyword evidence="8" id="KW-0862">Zinc</keyword>
<reference evidence="9" key="1">
    <citation type="submission" date="2022-03" db="EMBL/GenBank/DDBJ databases">
        <authorList>
            <person name="Martin C."/>
        </authorList>
    </citation>
    <scope>NUCLEOTIDE SEQUENCE</scope>
</reference>
<dbReference type="InterPro" id="IPR031127">
    <property type="entry name" value="E3_UB_ligase_RBR"/>
</dbReference>
<keyword evidence="4" id="KW-0479">Metal-binding</keyword>
<dbReference type="SMART" id="SM00647">
    <property type="entry name" value="IBR"/>
    <property type="match status" value="2"/>
</dbReference>
<protein>
    <recommendedName>
        <fullName evidence="2">RBR-type E3 ubiquitin transferase</fullName>
        <ecNumber evidence="2">2.3.2.31</ecNumber>
    </recommendedName>
</protein>
<evidence type="ECO:0000256" key="1">
    <source>
        <dbReference type="ARBA" id="ARBA00001798"/>
    </source>
</evidence>
<name>A0A8J1T4H4_OWEFU</name>
<dbReference type="PANTHER" id="PTHR11685">
    <property type="entry name" value="RBR FAMILY RING FINGER AND IBR DOMAIN-CONTAINING"/>
    <property type="match status" value="1"/>
</dbReference>
<evidence type="ECO:0000256" key="5">
    <source>
        <dbReference type="ARBA" id="ARBA00022737"/>
    </source>
</evidence>
<dbReference type="GO" id="GO:0061630">
    <property type="term" value="F:ubiquitin protein ligase activity"/>
    <property type="evidence" value="ECO:0007669"/>
    <property type="project" value="UniProtKB-EC"/>
</dbReference>
<evidence type="ECO:0000256" key="8">
    <source>
        <dbReference type="ARBA" id="ARBA00022833"/>
    </source>
</evidence>
<dbReference type="Pfam" id="PF26200">
    <property type="entry name" value="Rcat_RNF216"/>
    <property type="match status" value="1"/>
</dbReference>
<dbReference type="SUPFAM" id="SSF57850">
    <property type="entry name" value="RING/U-box"/>
    <property type="match status" value="3"/>
</dbReference>
<evidence type="ECO:0000256" key="3">
    <source>
        <dbReference type="ARBA" id="ARBA00022679"/>
    </source>
</evidence>
<dbReference type="EC" id="2.3.2.31" evidence="2"/>
<dbReference type="InterPro" id="IPR044066">
    <property type="entry name" value="TRIAD_supradom"/>
</dbReference>
<comment type="caution">
    <text evidence="9">The sequence shown here is derived from an EMBL/GenBank/DDBJ whole genome shotgun (WGS) entry which is preliminary data.</text>
</comment>
<keyword evidence="7" id="KW-0833">Ubl conjugation pathway</keyword>
<keyword evidence="3" id="KW-0808">Transferase</keyword>
<organism evidence="9 10">
    <name type="scientific">Owenia fusiformis</name>
    <name type="common">Polychaete worm</name>
    <dbReference type="NCBI Taxonomy" id="6347"/>
    <lineage>
        <taxon>Eukaryota</taxon>
        <taxon>Metazoa</taxon>
        <taxon>Spiralia</taxon>
        <taxon>Lophotrochozoa</taxon>
        <taxon>Annelida</taxon>
        <taxon>Polychaeta</taxon>
        <taxon>Sedentaria</taxon>
        <taxon>Canalipalpata</taxon>
        <taxon>Sabellida</taxon>
        <taxon>Oweniida</taxon>
        <taxon>Oweniidae</taxon>
        <taxon>Owenia</taxon>
    </lineage>
</organism>
<dbReference type="OrthoDB" id="1431934at2759"/>
<dbReference type="AlphaFoldDB" id="A0A8J1T4H4"/>
<proteinExistence type="predicted"/>
<comment type="catalytic activity">
    <reaction evidence="1">
        <text>[E2 ubiquitin-conjugating enzyme]-S-ubiquitinyl-L-cysteine + [acceptor protein]-L-lysine = [E2 ubiquitin-conjugating enzyme]-L-cysteine + [acceptor protein]-N(6)-ubiquitinyl-L-lysine.</text>
        <dbReference type="EC" id="2.3.2.31"/>
    </reaction>
</comment>
<evidence type="ECO:0000256" key="7">
    <source>
        <dbReference type="ARBA" id="ARBA00022786"/>
    </source>
</evidence>
<evidence type="ECO:0000256" key="2">
    <source>
        <dbReference type="ARBA" id="ARBA00012251"/>
    </source>
</evidence>
<evidence type="ECO:0000256" key="6">
    <source>
        <dbReference type="ARBA" id="ARBA00022771"/>
    </source>
</evidence>
<keyword evidence="6" id="KW-0863">Zinc-finger</keyword>
<dbReference type="Gene3D" id="1.20.120.1750">
    <property type="match status" value="1"/>
</dbReference>
<gene>
    <name evidence="9" type="ORF">OFUS_LOCUS11119</name>
</gene>
<dbReference type="CDD" id="cd22584">
    <property type="entry name" value="Rcat_RBR_unk"/>
    <property type="match status" value="1"/>
</dbReference>
<dbReference type="Gene3D" id="3.30.40.10">
    <property type="entry name" value="Zinc/RING finger domain, C3HC4 (zinc finger)"/>
    <property type="match status" value="1"/>
</dbReference>
<dbReference type="InterPro" id="IPR013083">
    <property type="entry name" value="Znf_RING/FYVE/PHD"/>
</dbReference>
<dbReference type="EMBL" id="CAIIXF020000005">
    <property type="protein sequence ID" value="CAH1785006.1"/>
    <property type="molecule type" value="Genomic_DNA"/>
</dbReference>
<dbReference type="Proteomes" id="UP000749559">
    <property type="component" value="Unassembled WGS sequence"/>
</dbReference>
<dbReference type="SMART" id="SM00184">
    <property type="entry name" value="RING"/>
    <property type="match status" value="2"/>
</dbReference>
<evidence type="ECO:0000256" key="4">
    <source>
        <dbReference type="ARBA" id="ARBA00022723"/>
    </source>
</evidence>
<evidence type="ECO:0000313" key="9">
    <source>
        <dbReference type="EMBL" id="CAH1785006.1"/>
    </source>
</evidence>